<proteinExistence type="predicted"/>
<dbReference type="InterPro" id="IPR024445">
    <property type="entry name" value="Tnp_ISXO2-like"/>
</dbReference>
<keyword evidence="4" id="KW-1185">Reference proteome</keyword>
<dbReference type="Pfam" id="PF12762">
    <property type="entry name" value="DDE_Tnp_IS1595"/>
    <property type="match status" value="1"/>
</dbReference>
<evidence type="ECO:0000259" key="1">
    <source>
        <dbReference type="SMART" id="SM01126"/>
    </source>
</evidence>
<dbReference type="SMART" id="SM01126">
    <property type="entry name" value="DDE_Tnp_IS1595"/>
    <property type="match status" value="1"/>
</dbReference>
<evidence type="ECO:0000313" key="4">
    <source>
        <dbReference type="Proteomes" id="UP000663829"/>
    </source>
</evidence>
<name>A0A814AIF3_9BILA</name>
<protein>
    <recommendedName>
        <fullName evidence="1">ISXO2-like transposase domain-containing protein</fullName>
    </recommendedName>
</protein>
<accession>A0A814AIF3</accession>
<evidence type="ECO:0000313" key="2">
    <source>
        <dbReference type="EMBL" id="CAF0914656.1"/>
    </source>
</evidence>
<comment type="caution">
    <text evidence="2">The sequence shown here is derived from an EMBL/GenBank/DDBJ whole genome shotgun (WGS) entry which is preliminary data.</text>
</comment>
<evidence type="ECO:0000313" key="3">
    <source>
        <dbReference type="EMBL" id="CAF3695082.1"/>
    </source>
</evidence>
<dbReference type="AlphaFoldDB" id="A0A814AIF3"/>
<dbReference type="InterPro" id="IPR053164">
    <property type="entry name" value="IS1016-like_transposase"/>
</dbReference>
<dbReference type="Proteomes" id="UP000663829">
    <property type="component" value="Unassembled WGS sequence"/>
</dbReference>
<feature type="domain" description="ISXO2-like transposase" evidence="1">
    <location>
        <begin position="50"/>
        <end position="176"/>
    </location>
</feature>
<gene>
    <name evidence="2" type="ORF">GPM918_LOCUS9330</name>
    <name evidence="3" type="ORF">SRO942_LOCUS9331</name>
</gene>
<dbReference type="EMBL" id="CAJOBC010001722">
    <property type="protein sequence ID" value="CAF3695082.1"/>
    <property type="molecule type" value="Genomic_DNA"/>
</dbReference>
<sequence length="176" mass="20813">MDLMMYWSQRLDSHKFIKRNIQILGDATIADWKNFMRDLCLEYFIRYPIAISGVDHVVEIDESAWTKRKYSRGRLVGTRWVFGGVDRDTREGFVVLIDRRDSATLILLIHQFILPGTIIHSDVWRAYYSINNHTHGPERYIHHTVNHSLNFVDPTTLVHTQNIENLWMVAKMKEKN</sequence>
<dbReference type="EMBL" id="CAJNOQ010001722">
    <property type="protein sequence ID" value="CAF0914656.1"/>
    <property type="molecule type" value="Genomic_DNA"/>
</dbReference>
<dbReference type="PANTHER" id="PTHR47163">
    <property type="entry name" value="DDE_TNP_IS1595 DOMAIN-CONTAINING PROTEIN"/>
    <property type="match status" value="1"/>
</dbReference>
<dbReference type="PANTHER" id="PTHR47163:SF2">
    <property type="entry name" value="SI:DKEY-17M8.2"/>
    <property type="match status" value="1"/>
</dbReference>
<dbReference type="OrthoDB" id="10062329at2759"/>
<organism evidence="2 4">
    <name type="scientific">Didymodactylos carnosus</name>
    <dbReference type="NCBI Taxonomy" id="1234261"/>
    <lineage>
        <taxon>Eukaryota</taxon>
        <taxon>Metazoa</taxon>
        <taxon>Spiralia</taxon>
        <taxon>Gnathifera</taxon>
        <taxon>Rotifera</taxon>
        <taxon>Eurotatoria</taxon>
        <taxon>Bdelloidea</taxon>
        <taxon>Philodinida</taxon>
        <taxon>Philodinidae</taxon>
        <taxon>Didymodactylos</taxon>
    </lineage>
</organism>
<dbReference type="Proteomes" id="UP000681722">
    <property type="component" value="Unassembled WGS sequence"/>
</dbReference>
<reference evidence="2" key="1">
    <citation type="submission" date="2021-02" db="EMBL/GenBank/DDBJ databases">
        <authorList>
            <person name="Nowell W R."/>
        </authorList>
    </citation>
    <scope>NUCLEOTIDE SEQUENCE</scope>
</reference>